<accession>A0ABY6CYZ0</accession>
<proteinExistence type="predicted"/>
<protein>
    <submittedName>
        <fullName evidence="5">Outer membrane protein assembly factor</fullName>
    </submittedName>
</protein>
<evidence type="ECO:0000313" key="5">
    <source>
        <dbReference type="EMBL" id="UXX79139.1"/>
    </source>
</evidence>
<keyword evidence="2" id="KW-0472">Membrane</keyword>
<dbReference type="Pfam" id="PF01103">
    <property type="entry name" value="Omp85"/>
    <property type="match status" value="1"/>
</dbReference>
<evidence type="ECO:0000256" key="2">
    <source>
        <dbReference type="ARBA" id="ARBA00023136"/>
    </source>
</evidence>
<dbReference type="EMBL" id="CP106735">
    <property type="protein sequence ID" value="UXX79139.1"/>
    <property type="molecule type" value="Genomic_DNA"/>
</dbReference>
<comment type="subcellular location">
    <subcellularLocation>
        <location evidence="1">Membrane</location>
    </subcellularLocation>
</comment>
<keyword evidence="6" id="KW-1185">Reference proteome</keyword>
<evidence type="ECO:0000259" key="4">
    <source>
        <dbReference type="Pfam" id="PF01103"/>
    </source>
</evidence>
<gene>
    <name evidence="5" type="ORF">N7E81_17435</name>
</gene>
<feature type="chain" id="PRO_5045622347" evidence="3">
    <location>
        <begin position="24"/>
        <end position="422"/>
    </location>
</feature>
<sequence length="422" mass="47090">MKNIQYQMIALCLLFLVAGQVQGQDAVDKKQAKKEAKAAKKNKVPEKGDIYLSPLPVIGANPALGFIYGAGLAASWYMGDPKTTKISSALAGLAFTTLNQTVFTIKSTAYTENNNIILMGDWRFLNSSQPTWGLGTGPQSAKLVSNGFEFNDGISEGIDGAQMMEYKFIRFYQTALKKVNEGFYAGIGIHFDRFYDVNDQLLDVANGDITSYYAYNEAYGFDNESTTLVGLSLNGIYDTRDNQNNPYKGRYAYASFKMNPAFIGSEKSSTTLWLEYRDYFSLTPDNHKNILAFWTWGNFSTSGDLPYLLLPAIGYDQFAKSGRPYAQGRFRGQNMVYAETEFRRHVWGTDKNPDLIGMIAYFNITTASASDNDIKLFGEINKGYGLGVRINISKKARTNLGVDYGWGDYGTQGVYIRLNETF</sequence>
<evidence type="ECO:0000313" key="6">
    <source>
        <dbReference type="Proteomes" id="UP001062165"/>
    </source>
</evidence>
<feature type="signal peptide" evidence="3">
    <location>
        <begin position="1"/>
        <end position="23"/>
    </location>
</feature>
<dbReference type="RefSeq" id="WP_263050882.1">
    <property type="nucleotide sequence ID" value="NZ_CP106735.1"/>
</dbReference>
<feature type="domain" description="Bacterial surface antigen (D15)" evidence="4">
    <location>
        <begin position="219"/>
        <end position="422"/>
    </location>
</feature>
<reference evidence="5" key="1">
    <citation type="submission" date="2022-10" db="EMBL/GenBank/DDBJ databases">
        <title>Comparative genomics and taxonomic characterization of three novel marine species of genus Reichenbachiella exhibiting antioxidant and polysaccharide degradation activities.</title>
        <authorList>
            <person name="Muhammad N."/>
            <person name="Lee Y.-J."/>
            <person name="Ko J."/>
            <person name="Kim S.-G."/>
        </authorList>
    </citation>
    <scope>NUCLEOTIDE SEQUENCE</scope>
    <source>
        <strain evidence="5">Wsw4-B4</strain>
    </source>
</reference>
<evidence type="ECO:0000256" key="3">
    <source>
        <dbReference type="SAM" id="SignalP"/>
    </source>
</evidence>
<dbReference type="Proteomes" id="UP001062165">
    <property type="component" value="Chromosome"/>
</dbReference>
<name>A0ABY6CYZ0_9BACT</name>
<dbReference type="Gene3D" id="2.40.160.50">
    <property type="entry name" value="membrane protein fhac: a member of the omp85/tpsb transporter family"/>
    <property type="match status" value="1"/>
</dbReference>
<evidence type="ECO:0000256" key="1">
    <source>
        <dbReference type="ARBA" id="ARBA00004370"/>
    </source>
</evidence>
<organism evidence="5 6">
    <name type="scientific">Reichenbachiella carrageenanivorans</name>
    <dbReference type="NCBI Taxonomy" id="2979869"/>
    <lineage>
        <taxon>Bacteria</taxon>
        <taxon>Pseudomonadati</taxon>
        <taxon>Bacteroidota</taxon>
        <taxon>Cytophagia</taxon>
        <taxon>Cytophagales</taxon>
        <taxon>Reichenbachiellaceae</taxon>
        <taxon>Reichenbachiella</taxon>
    </lineage>
</organism>
<keyword evidence="3" id="KW-0732">Signal</keyword>
<dbReference type="InterPro" id="IPR000184">
    <property type="entry name" value="Bac_surfAg_D15"/>
</dbReference>